<comment type="caution">
    <text evidence="4">The sequence shown here is derived from an EMBL/GenBank/DDBJ whole genome shotgun (WGS) entry which is preliminary data.</text>
</comment>
<proteinExistence type="predicted"/>
<feature type="compositionally biased region" description="Basic residues" evidence="2">
    <location>
        <begin position="384"/>
        <end position="396"/>
    </location>
</feature>
<accession>A0AAE1DW68</accession>
<keyword evidence="1" id="KW-0479">Metal-binding</keyword>
<keyword evidence="1" id="KW-0863">Zinc-finger</keyword>
<feature type="compositionally biased region" description="Basic and acidic residues" evidence="2">
    <location>
        <begin position="317"/>
        <end position="331"/>
    </location>
</feature>
<dbReference type="Gene3D" id="3.30.160.60">
    <property type="entry name" value="Classic Zinc Finger"/>
    <property type="match status" value="1"/>
</dbReference>
<name>A0AAE1DW68_9GAST</name>
<dbReference type="Proteomes" id="UP001283361">
    <property type="component" value="Unassembled WGS sequence"/>
</dbReference>
<feature type="region of interest" description="Disordered" evidence="2">
    <location>
        <begin position="317"/>
        <end position="348"/>
    </location>
</feature>
<protein>
    <recommendedName>
        <fullName evidence="3">C2H2-type domain-containing protein</fullName>
    </recommendedName>
</protein>
<feature type="region of interest" description="Disordered" evidence="2">
    <location>
        <begin position="364"/>
        <end position="483"/>
    </location>
</feature>
<feature type="compositionally biased region" description="Acidic residues" evidence="2">
    <location>
        <begin position="466"/>
        <end position="483"/>
    </location>
</feature>
<organism evidence="4 5">
    <name type="scientific">Elysia crispata</name>
    <name type="common">lettuce slug</name>
    <dbReference type="NCBI Taxonomy" id="231223"/>
    <lineage>
        <taxon>Eukaryota</taxon>
        <taxon>Metazoa</taxon>
        <taxon>Spiralia</taxon>
        <taxon>Lophotrochozoa</taxon>
        <taxon>Mollusca</taxon>
        <taxon>Gastropoda</taxon>
        <taxon>Heterobranchia</taxon>
        <taxon>Euthyneura</taxon>
        <taxon>Panpulmonata</taxon>
        <taxon>Sacoglossa</taxon>
        <taxon>Placobranchoidea</taxon>
        <taxon>Plakobranchidae</taxon>
        <taxon>Elysia</taxon>
    </lineage>
</organism>
<feature type="compositionally biased region" description="Basic residues" evidence="2">
    <location>
        <begin position="419"/>
        <end position="456"/>
    </location>
</feature>
<evidence type="ECO:0000313" key="4">
    <source>
        <dbReference type="EMBL" id="KAK3784620.1"/>
    </source>
</evidence>
<sequence length="580" mass="66436">MENAPVVQKDFEFLVCDRKGFVVLTLDSTGSQTFYFISSLGFKLVLTDNQLGNNAPPDISATVIGQGAYQEGVKENSLLSPSSNMAVTYPEYRSYSYPVISNSGCEFCVRKRQGFVVLSNDGPDSSTFYFNHMLGFQMVFTDDRFSLIQQVNQIPRIATHPDLKDPLGRITLPEESSEEDIITHHDKTNEGMLQRCEPISHHEDKEKEVMQQDHTPTSYDCEKENQTMQQEFEHTCISHYHEQENAIMKLECEPVLNSQDMKDELMQQEYEPVLEKGCTISASVSETLIMEVEECKPSLEELGLPSHEFSSGKELFHSKAGEEYQGSRDTRMQVSPEETDSASEGKYSENEDFDFVELDLEIEGKERNRSKEKRTSYVNTPTRKTNRRKRPFRHSQARLQNSSIKKCKINDATLSTLKGKMKSSNKGRGGRKVRNKQKASQRCKKSCKTKKNKKGKLGRDKTYKPEEDEEEDDDDDDINVYDENAPDELVYRIKYPRPPKPPEKKGIHPCDECDKVYEYSAQLKQHEQKKHPKPQTCSQFGGVSGLKNAFQLEVFLFSNVTSFLLDFWEVSHGKDKGFLH</sequence>
<dbReference type="PROSITE" id="PS00028">
    <property type="entry name" value="ZINC_FINGER_C2H2_1"/>
    <property type="match status" value="1"/>
</dbReference>
<dbReference type="PROSITE" id="PS50157">
    <property type="entry name" value="ZINC_FINGER_C2H2_2"/>
    <property type="match status" value="1"/>
</dbReference>
<dbReference type="InterPro" id="IPR013087">
    <property type="entry name" value="Znf_C2H2_type"/>
</dbReference>
<evidence type="ECO:0000259" key="3">
    <source>
        <dbReference type="PROSITE" id="PS50157"/>
    </source>
</evidence>
<keyword evidence="5" id="KW-1185">Reference proteome</keyword>
<evidence type="ECO:0000313" key="5">
    <source>
        <dbReference type="Proteomes" id="UP001283361"/>
    </source>
</evidence>
<gene>
    <name evidence="4" type="ORF">RRG08_003428</name>
</gene>
<feature type="compositionally biased region" description="Basic and acidic residues" evidence="2">
    <location>
        <begin position="364"/>
        <end position="375"/>
    </location>
</feature>
<evidence type="ECO:0000256" key="2">
    <source>
        <dbReference type="SAM" id="MobiDB-lite"/>
    </source>
</evidence>
<keyword evidence="1" id="KW-0862">Zinc</keyword>
<dbReference type="EMBL" id="JAWDGP010002226">
    <property type="protein sequence ID" value="KAK3784620.1"/>
    <property type="molecule type" value="Genomic_DNA"/>
</dbReference>
<feature type="domain" description="C2H2-type" evidence="3">
    <location>
        <begin position="508"/>
        <end position="536"/>
    </location>
</feature>
<dbReference type="AlphaFoldDB" id="A0AAE1DW68"/>
<dbReference type="GO" id="GO:0008270">
    <property type="term" value="F:zinc ion binding"/>
    <property type="evidence" value="ECO:0007669"/>
    <property type="project" value="UniProtKB-KW"/>
</dbReference>
<evidence type="ECO:0000256" key="1">
    <source>
        <dbReference type="PROSITE-ProRule" id="PRU00042"/>
    </source>
</evidence>
<reference evidence="4" key="1">
    <citation type="journal article" date="2023" name="G3 (Bethesda)">
        <title>A reference genome for the long-term kleptoplast-retaining sea slug Elysia crispata morphotype clarki.</title>
        <authorList>
            <person name="Eastman K.E."/>
            <person name="Pendleton A.L."/>
            <person name="Shaikh M.A."/>
            <person name="Suttiyut T."/>
            <person name="Ogas R."/>
            <person name="Tomko P."/>
            <person name="Gavelis G."/>
            <person name="Widhalm J.R."/>
            <person name="Wisecaver J.H."/>
        </authorList>
    </citation>
    <scope>NUCLEOTIDE SEQUENCE</scope>
    <source>
        <strain evidence="4">ECLA1</strain>
    </source>
</reference>